<feature type="transmembrane region" description="Helical" evidence="8">
    <location>
        <begin position="203"/>
        <end position="224"/>
    </location>
</feature>
<protein>
    <recommendedName>
        <fullName evidence="9">Major facilitator superfamily (MFS) profile domain-containing protein</fullName>
    </recommendedName>
</protein>
<sequence>MSPEASGTPSSSAVELQPYPTEGSISISEFLAQSDPANASSRPESQGTKNDDPAEFLPQPSTTVGVVERWNHPRINLYRTFATFFGFLIMGANDAAYGALIPYLEHYYHLSYVVVSLVFLSPLAGYAGAAILNNTIHVRFGQRGVAFIGPFCHLAAYLGIALHPPYPVLVIIFILAGFGNGLEDAAWNAWIGNMANANEILGFLHGFYGLGAVLSPLIATTLITKAGWPWYAFYYIMLGGAAIELATSLAAFWQASATVYREGTPRHAAVKGSRLQESLSSRVTWVTALFLLGYVGAEVALGGWIVTFMIRERSGEAFASGMVATGFWMGITVGRFVLGFVTPRLGEKLAITIYLPLTMALQLIFWLVPQFYVSAIAVSLQGFFLGPLFPAAIAASTKLLPAYLHVSAIGFAAAMGGGGAAIFPFAVGAVAQSKGVQVLQPIVLILLVVLLLLWLSLPKMNKTNEETTQAEGTTRYSWTNFDVDLVDTGTRIIKKSRASLQPTQIAGAIREARENRADKKFAKQEIKKIVRETPPFAVLQGVEPDSNQPPPYTNVRIAYGSAPAPSQTEREL</sequence>
<feature type="transmembrane region" description="Helical" evidence="8">
    <location>
        <begin position="317"/>
        <end position="337"/>
    </location>
</feature>
<feature type="transmembrane region" description="Helical" evidence="8">
    <location>
        <begin position="374"/>
        <end position="395"/>
    </location>
</feature>
<dbReference type="GO" id="GO:0012505">
    <property type="term" value="C:endomembrane system"/>
    <property type="evidence" value="ECO:0007669"/>
    <property type="project" value="UniProtKB-SubCell"/>
</dbReference>
<evidence type="ECO:0000256" key="8">
    <source>
        <dbReference type="SAM" id="Phobius"/>
    </source>
</evidence>
<comment type="subcellular location">
    <subcellularLocation>
        <location evidence="1">Endomembrane system</location>
        <topology evidence="1">Multi-pass membrane protein</topology>
    </subcellularLocation>
</comment>
<dbReference type="AlphaFoldDB" id="R7YZQ9"/>
<feature type="transmembrane region" description="Helical" evidence="8">
    <location>
        <begin position="230"/>
        <end position="253"/>
    </location>
</feature>
<dbReference type="Proteomes" id="UP000016924">
    <property type="component" value="Unassembled WGS sequence"/>
</dbReference>
<dbReference type="OrthoDB" id="413079at2759"/>
<feature type="transmembrane region" description="Helical" evidence="8">
    <location>
        <begin position="349"/>
        <end position="368"/>
    </location>
</feature>
<evidence type="ECO:0000256" key="7">
    <source>
        <dbReference type="SAM" id="MobiDB-lite"/>
    </source>
</evidence>
<feature type="compositionally biased region" description="Polar residues" evidence="7">
    <location>
        <begin position="35"/>
        <end position="48"/>
    </location>
</feature>
<dbReference type="GeneID" id="19903843"/>
<dbReference type="Gene3D" id="1.20.1250.20">
    <property type="entry name" value="MFS general substrate transporter like domains"/>
    <property type="match status" value="2"/>
</dbReference>
<dbReference type="PANTHER" id="PTHR23514">
    <property type="entry name" value="BYPASS OF STOP CODON PROTEIN 6"/>
    <property type="match status" value="1"/>
</dbReference>
<dbReference type="SUPFAM" id="SSF103473">
    <property type="entry name" value="MFS general substrate transporter"/>
    <property type="match status" value="1"/>
</dbReference>
<dbReference type="InterPro" id="IPR011701">
    <property type="entry name" value="MFS"/>
</dbReference>
<feature type="transmembrane region" description="Helical" evidence="8">
    <location>
        <begin position="438"/>
        <end position="457"/>
    </location>
</feature>
<name>R7YZQ9_CONA1</name>
<keyword evidence="11" id="KW-1185">Reference proteome</keyword>
<dbReference type="PROSITE" id="PS50850">
    <property type="entry name" value="MFS"/>
    <property type="match status" value="1"/>
</dbReference>
<feature type="transmembrane region" description="Helical" evidence="8">
    <location>
        <begin position="110"/>
        <end position="132"/>
    </location>
</feature>
<feature type="transmembrane region" description="Helical" evidence="8">
    <location>
        <begin position="402"/>
        <end position="426"/>
    </location>
</feature>
<dbReference type="InterPro" id="IPR051788">
    <property type="entry name" value="MFS_Transporter"/>
</dbReference>
<comment type="similarity">
    <text evidence="2">Belongs to the major facilitator superfamily.</text>
</comment>
<evidence type="ECO:0000256" key="5">
    <source>
        <dbReference type="ARBA" id="ARBA00022989"/>
    </source>
</evidence>
<dbReference type="STRING" id="1168221.R7YZQ9"/>
<dbReference type="eggNOG" id="ENOG502QQA7">
    <property type="taxonomic scope" value="Eukaryota"/>
</dbReference>
<dbReference type="Pfam" id="PF07690">
    <property type="entry name" value="MFS_1"/>
    <property type="match status" value="1"/>
</dbReference>
<dbReference type="InterPro" id="IPR036259">
    <property type="entry name" value="MFS_trans_sf"/>
</dbReference>
<gene>
    <name evidence="10" type="ORF">W97_06532</name>
</gene>
<evidence type="ECO:0000256" key="2">
    <source>
        <dbReference type="ARBA" id="ARBA00008335"/>
    </source>
</evidence>
<evidence type="ECO:0000256" key="1">
    <source>
        <dbReference type="ARBA" id="ARBA00004127"/>
    </source>
</evidence>
<dbReference type="PANTHER" id="PTHR23514:SF3">
    <property type="entry name" value="BYPASS OF STOP CODON PROTEIN 6"/>
    <property type="match status" value="1"/>
</dbReference>
<evidence type="ECO:0000313" key="10">
    <source>
        <dbReference type="EMBL" id="EON67279.1"/>
    </source>
</evidence>
<dbReference type="GO" id="GO:0022857">
    <property type="term" value="F:transmembrane transporter activity"/>
    <property type="evidence" value="ECO:0007669"/>
    <property type="project" value="InterPro"/>
</dbReference>
<dbReference type="FunFam" id="1.20.1250.20:FF:000467">
    <property type="entry name" value="Putative MFS transporter"/>
    <property type="match status" value="1"/>
</dbReference>
<dbReference type="HOGENOM" id="CLU_021993_0_0_1"/>
<evidence type="ECO:0000256" key="4">
    <source>
        <dbReference type="ARBA" id="ARBA00022692"/>
    </source>
</evidence>
<keyword evidence="5 8" id="KW-1133">Transmembrane helix</keyword>
<proteinExistence type="inferred from homology"/>
<feature type="transmembrane region" description="Helical" evidence="8">
    <location>
        <begin position="283"/>
        <end position="305"/>
    </location>
</feature>
<organism evidence="10 11">
    <name type="scientific">Coniosporium apollinis (strain CBS 100218)</name>
    <name type="common">Rock-inhabiting black yeast</name>
    <dbReference type="NCBI Taxonomy" id="1168221"/>
    <lineage>
        <taxon>Eukaryota</taxon>
        <taxon>Fungi</taxon>
        <taxon>Dikarya</taxon>
        <taxon>Ascomycota</taxon>
        <taxon>Pezizomycotina</taxon>
        <taxon>Dothideomycetes</taxon>
        <taxon>Dothideomycetes incertae sedis</taxon>
        <taxon>Coniosporium</taxon>
    </lineage>
</organism>
<evidence type="ECO:0000256" key="6">
    <source>
        <dbReference type="ARBA" id="ARBA00023136"/>
    </source>
</evidence>
<feature type="region of interest" description="Disordered" evidence="7">
    <location>
        <begin position="34"/>
        <end position="59"/>
    </location>
</feature>
<evidence type="ECO:0000259" key="9">
    <source>
        <dbReference type="PROSITE" id="PS50850"/>
    </source>
</evidence>
<dbReference type="OMA" id="CHLIAYV"/>
<dbReference type="EMBL" id="JH767586">
    <property type="protein sequence ID" value="EON67279.1"/>
    <property type="molecule type" value="Genomic_DNA"/>
</dbReference>
<keyword evidence="4 8" id="KW-0812">Transmembrane</keyword>
<keyword evidence="6 8" id="KW-0472">Membrane</keyword>
<dbReference type="FunFam" id="1.20.1250.20:FF:000308">
    <property type="entry name" value="MFS efflux transporter"/>
    <property type="match status" value="1"/>
</dbReference>
<evidence type="ECO:0000313" key="11">
    <source>
        <dbReference type="Proteomes" id="UP000016924"/>
    </source>
</evidence>
<keyword evidence="3" id="KW-0813">Transport</keyword>
<dbReference type="RefSeq" id="XP_007782596.1">
    <property type="nucleotide sequence ID" value="XM_007784406.1"/>
</dbReference>
<accession>R7YZQ9</accession>
<evidence type="ECO:0000256" key="3">
    <source>
        <dbReference type="ARBA" id="ARBA00022448"/>
    </source>
</evidence>
<dbReference type="InterPro" id="IPR020846">
    <property type="entry name" value="MFS_dom"/>
</dbReference>
<feature type="transmembrane region" description="Helical" evidence="8">
    <location>
        <begin position="81"/>
        <end position="104"/>
    </location>
</feature>
<dbReference type="GO" id="GO:0016020">
    <property type="term" value="C:membrane"/>
    <property type="evidence" value="ECO:0007669"/>
    <property type="project" value="TreeGrafter"/>
</dbReference>
<feature type="domain" description="Major facilitator superfamily (MFS) profile" evidence="9">
    <location>
        <begin position="79"/>
        <end position="461"/>
    </location>
</feature>
<reference evidence="11" key="1">
    <citation type="submission" date="2012-06" db="EMBL/GenBank/DDBJ databases">
        <title>The genome sequence of Coniosporium apollinis CBS 100218.</title>
        <authorList>
            <consortium name="The Broad Institute Genome Sequencing Platform"/>
            <person name="Cuomo C."/>
            <person name="Gorbushina A."/>
            <person name="Noack S."/>
            <person name="Walker B."/>
            <person name="Young S.K."/>
            <person name="Zeng Q."/>
            <person name="Gargeya S."/>
            <person name="Fitzgerald M."/>
            <person name="Haas B."/>
            <person name="Abouelleil A."/>
            <person name="Alvarado L."/>
            <person name="Arachchi H.M."/>
            <person name="Berlin A.M."/>
            <person name="Chapman S.B."/>
            <person name="Goldberg J."/>
            <person name="Griggs A."/>
            <person name="Gujja S."/>
            <person name="Hansen M."/>
            <person name="Howarth C."/>
            <person name="Imamovic A."/>
            <person name="Larimer J."/>
            <person name="McCowan C."/>
            <person name="Montmayeur A."/>
            <person name="Murphy C."/>
            <person name="Neiman D."/>
            <person name="Pearson M."/>
            <person name="Priest M."/>
            <person name="Roberts A."/>
            <person name="Saif S."/>
            <person name="Shea T."/>
            <person name="Sisk P."/>
            <person name="Sykes S."/>
            <person name="Wortman J."/>
            <person name="Nusbaum C."/>
            <person name="Birren B."/>
        </authorList>
    </citation>
    <scope>NUCLEOTIDE SEQUENCE [LARGE SCALE GENOMIC DNA]</scope>
    <source>
        <strain evidence="11">CBS 100218</strain>
    </source>
</reference>